<evidence type="ECO:0008006" key="3">
    <source>
        <dbReference type="Google" id="ProtNLM"/>
    </source>
</evidence>
<accession>A0ABP7A6H1</accession>
<name>A0ABP7A6H1_9ACTN</name>
<protein>
    <recommendedName>
        <fullName evidence="3">SWIM-type domain-containing protein</fullName>
    </recommendedName>
</protein>
<reference evidence="2" key="1">
    <citation type="journal article" date="2019" name="Int. J. Syst. Evol. Microbiol.">
        <title>The Global Catalogue of Microorganisms (GCM) 10K type strain sequencing project: providing services to taxonomists for standard genome sequencing and annotation.</title>
        <authorList>
            <consortium name="The Broad Institute Genomics Platform"/>
            <consortium name="The Broad Institute Genome Sequencing Center for Infectious Disease"/>
            <person name="Wu L."/>
            <person name="Ma J."/>
        </authorList>
    </citation>
    <scope>NUCLEOTIDE SEQUENCE [LARGE SCALE GENOMIC DNA]</scope>
    <source>
        <strain evidence="2">JCM 17326</strain>
    </source>
</reference>
<evidence type="ECO:0000313" key="2">
    <source>
        <dbReference type="Proteomes" id="UP001500630"/>
    </source>
</evidence>
<keyword evidence="2" id="KW-1185">Reference proteome</keyword>
<comment type="caution">
    <text evidence="1">The sequence shown here is derived from an EMBL/GenBank/DDBJ whole genome shotgun (WGS) entry which is preliminary data.</text>
</comment>
<dbReference type="Proteomes" id="UP001500630">
    <property type="component" value="Unassembled WGS sequence"/>
</dbReference>
<proteinExistence type="predicted"/>
<organism evidence="1 2">
    <name type="scientific">Nonomuraea rosea</name>
    <dbReference type="NCBI Taxonomy" id="638574"/>
    <lineage>
        <taxon>Bacteria</taxon>
        <taxon>Bacillati</taxon>
        <taxon>Actinomycetota</taxon>
        <taxon>Actinomycetes</taxon>
        <taxon>Streptosporangiales</taxon>
        <taxon>Streptosporangiaceae</taxon>
        <taxon>Nonomuraea</taxon>
    </lineage>
</organism>
<dbReference type="EMBL" id="BAABDQ010000079">
    <property type="protein sequence ID" value="GAA3625691.1"/>
    <property type="molecule type" value="Genomic_DNA"/>
</dbReference>
<evidence type="ECO:0000313" key="1">
    <source>
        <dbReference type="EMBL" id="GAA3625691.1"/>
    </source>
</evidence>
<gene>
    <name evidence="1" type="ORF">GCM10022419_134090</name>
</gene>
<sequence length="117" mass="13385">MARFEEFVEELLDFLLTRLDEAGFERLVAHEPRRMCAPFIFSGGGRVEQRGMWFTGCCACSRIHSGGFGGDIKAEAWPCFHVRSLTLQFADDLDYCQGWRPEYALFASGRLIHQDDD</sequence>